<evidence type="ECO:0000313" key="2">
    <source>
        <dbReference type="EMBL" id="CAI0645787.1"/>
    </source>
</evidence>
<dbReference type="AlphaFoldDB" id="A0A9W4RRV3"/>
<dbReference type="PROSITE" id="PS51186">
    <property type="entry name" value="GNAT"/>
    <property type="match status" value="1"/>
</dbReference>
<comment type="caution">
    <text evidence="2">The sequence shown here is derived from an EMBL/GenBank/DDBJ whole genome shotgun (WGS) entry which is preliminary data.</text>
</comment>
<accession>A0A9W4RRV3</accession>
<evidence type="ECO:0000259" key="1">
    <source>
        <dbReference type="PROSITE" id="PS51186"/>
    </source>
</evidence>
<evidence type="ECO:0000313" key="3">
    <source>
        <dbReference type="Proteomes" id="UP001152533"/>
    </source>
</evidence>
<keyword evidence="3" id="KW-1185">Reference proteome</keyword>
<dbReference type="InterPro" id="IPR000182">
    <property type="entry name" value="GNAT_dom"/>
</dbReference>
<dbReference type="EMBL" id="CAMGZC010000272">
    <property type="protein sequence ID" value="CAI0645787.1"/>
    <property type="molecule type" value="Genomic_DNA"/>
</dbReference>
<feature type="domain" description="N-acetyltransferase" evidence="1">
    <location>
        <begin position="13"/>
        <end position="219"/>
    </location>
</feature>
<dbReference type="InterPro" id="IPR052523">
    <property type="entry name" value="Trichothecene_AcTrans"/>
</dbReference>
<reference evidence="2" key="1">
    <citation type="submission" date="2022-08" db="EMBL/GenBank/DDBJ databases">
        <authorList>
            <person name="Giroux E."/>
            <person name="Giroux E."/>
        </authorList>
    </citation>
    <scope>NUCLEOTIDE SEQUENCE</scope>
    <source>
        <strain evidence="2">H1091258</strain>
    </source>
</reference>
<dbReference type="GO" id="GO:0016747">
    <property type="term" value="F:acyltransferase activity, transferring groups other than amino-acyl groups"/>
    <property type="evidence" value="ECO:0007669"/>
    <property type="project" value="InterPro"/>
</dbReference>
<protein>
    <recommendedName>
        <fullName evidence="1">N-acetyltransferase domain-containing protein</fullName>
    </recommendedName>
</protein>
<dbReference type="CDD" id="cd04301">
    <property type="entry name" value="NAT_SF"/>
    <property type="match status" value="1"/>
</dbReference>
<name>A0A9W4RRV3_9PEZI</name>
<dbReference type="SUPFAM" id="SSF55729">
    <property type="entry name" value="Acyl-CoA N-acyltransferases (Nat)"/>
    <property type="match status" value="1"/>
</dbReference>
<proteinExistence type="predicted"/>
<dbReference type="PANTHER" id="PTHR42791:SF1">
    <property type="entry name" value="N-ACETYLTRANSFERASE DOMAIN-CONTAINING PROTEIN"/>
    <property type="match status" value="1"/>
</dbReference>
<sequence>MAPSSVTPPRPDVNLRHATVDDVDTLAAIADAAFQTDSHTQLKAVFHGDSSFKDGMGEGLKGWLQSPKVDLLVAEISGKPVGWVGWARRGFAGDADLPLTGPAEEPQAISADTIDPAKPPTIKDLEDLGNESMQYWVNRLQPEGCRCRIVISCVVHPDFQGKGIGSRLIRWGTDKVDQEGIYCWVQSSMSGVPAYEKYGFREVGRLEANLDVYAEGKKPGERYEKITGSADSWGQYVWVYMKRVANSLQNATSPQAPAKGFRRSCTIIESEMASLKSVIIGTLGLEIQKLRMYWCPYVRPAASMIGQPTVKTPTPRGTTSEKARPLRPDSRHFLHMLAPIQFQISTSQ</sequence>
<dbReference type="InterPro" id="IPR016181">
    <property type="entry name" value="Acyl_CoA_acyltransferase"/>
</dbReference>
<gene>
    <name evidence="2" type="ORF">CGXH109_LOCUS48737</name>
</gene>
<dbReference type="Proteomes" id="UP001152533">
    <property type="component" value="Unassembled WGS sequence"/>
</dbReference>
<organism evidence="2 3">
    <name type="scientific">Colletotrichum noveboracense</name>
    <dbReference type="NCBI Taxonomy" id="2664923"/>
    <lineage>
        <taxon>Eukaryota</taxon>
        <taxon>Fungi</taxon>
        <taxon>Dikarya</taxon>
        <taxon>Ascomycota</taxon>
        <taxon>Pezizomycotina</taxon>
        <taxon>Sordariomycetes</taxon>
        <taxon>Hypocreomycetidae</taxon>
        <taxon>Glomerellales</taxon>
        <taxon>Glomerellaceae</taxon>
        <taxon>Colletotrichum</taxon>
        <taxon>Colletotrichum gloeosporioides species complex</taxon>
    </lineage>
</organism>
<dbReference type="PANTHER" id="PTHR42791">
    <property type="entry name" value="GNAT FAMILY ACETYLTRANSFERASE"/>
    <property type="match status" value="1"/>
</dbReference>
<dbReference type="Pfam" id="PF13508">
    <property type="entry name" value="Acetyltransf_7"/>
    <property type="match status" value="1"/>
</dbReference>
<dbReference type="Gene3D" id="3.40.630.30">
    <property type="match status" value="1"/>
</dbReference>